<dbReference type="InterPro" id="IPR011856">
    <property type="entry name" value="tRNA_endonuc-like_dom_sf"/>
</dbReference>
<dbReference type="PANTHER" id="PTHR30547:SF0">
    <property type="entry name" value="BLR8175 PROTEIN"/>
    <property type="match status" value="1"/>
</dbReference>
<dbReference type="InterPro" id="IPR053148">
    <property type="entry name" value="PD-DEXK-like_domain"/>
</dbReference>
<sequence>MSDFSVTNPEYGEFLAKLTHRVQSARMAAGRAVNRELVALYWDIGRDIVEKQRTQGWGNAVVERLGTDLRREFPGVTGFSADNLWRMRQFYLEGTGTEFLALFDSSAVGSFLEQLVPESEERRKSGILEQAVPERQVAAVRELMALVPWGHHVELLKKVKTPDARLFYLREIARFGWSRAVLLHQIKASTFERSLREKKTHNFELALPDDMADQAEEMLKSRYNLEFLGMKQRMRERDLEQRLIERVQQFILELGYGFCYIGRQYRLALGEKEYFVDLLFYHRFLKALVAVDLKVRGFEPEHAGKMDFYLNVLNEKERASDDRPSIGIILCAEKNDVEVEFALKSKTNPIGVAEYRLQDNLPAEFKGKLPTAKQLADVVRGALPGDK</sequence>
<dbReference type="Pfam" id="PF17761">
    <property type="entry name" value="DUF1016_N"/>
    <property type="match status" value="2"/>
</dbReference>
<proteinExistence type="predicted"/>
<dbReference type="EMBL" id="BAABIA010000006">
    <property type="protein sequence ID" value="GAA5143761.1"/>
    <property type="molecule type" value="Genomic_DNA"/>
</dbReference>
<dbReference type="InterPro" id="IPR009362">
    <property type="entry name" value="YhcG_C"/>
</dbReference>
<gene>
    <name evidence="3" type="ORF">GCM10023213_32420</name>
</gene>
<feature type="domain" description="YhcG N-terminal" evidence="2">
    <location>
        <begin position="18"/>
        <end position="93"/>
    </location>
</feature>
<dbReference type="InterPro" id="IPR041527">
    <property type="entry name" value="YhcG_N"/>
</dbReference>
<evidence type="ECO:0000313" key="3">
    <source>
        <dbReference type="EMBL" id="GAA5143761.1"/>
    </source>
</evidence>
<dbReference type="Gene3D" id="3.40.1350.10">
    <property type="match status" value="1"/>
</dbReference>
<evidence type="ECO:0000259" key="2">
    <source>
        <dbReference type="Pfam" id="PF17761"/>
    </source>
</evidence>
<dbReference type="Proteomes" id="UP001499852">
    <property type="component" value="Unassembled WGS sequence"/>
</dbReference>
<reference evidence="4" key="1">
    <citation type="journal article" date="2019" name="Int. J. Syst. Evol. Microbiol.">
        <title>The Global Catalogue of Microorganisms (GCM) 10K type strain sequencing project: providing services to taxonomists for standard genome sequencing and annotation.</title>
        <authorList>
            <consortium name="The Broad Institute Genomics Platform"/>
            <consortium name="The Broad Institute Genome Sequencing Center for Infectious Disease"/>
            <person name="Wu L."/>
            <person name="Ma J."/>
        </authorList>
    </citation>
    <scope>NUCLEOTIDE SEQUENCE [LARGE SCALE GENOMIC DNA]</scope>
    <source>
        <strain evidence="4">JCM 18053</strain>
    </source>
</reference>
<dbReference type="Pfam" id="PF06250">
    <property type="entry name" value="YhcG_C"/>
    <property type="match status" value="1"/>
</dbReference>
<name>A0ABP9PG58_9BACT</name>
<feature type="domain" description="YhcG PDDEXK nuclease" evidence="1">
    <location>
        <begin position="217"/>
        <end position="370"/>
    </location>
</feature>
<keyword evidence="4" id="KW-1185">Reference proteome</keyword>
<evidence type="ECO:0000259" key="1">
    <source>
        <dbReference type="Pfam" id="PF06250"/>
    </source>
</evidence>
<accession>A0ABP9PG58</accession>
<evidence type="ECO:0000313" key="4">
    <source>
        <dbReference type="Proteomes" id="UP001499852"/>
    </source>
</evidence>
<feature type="domain" description="YhcG N-terminal" evidence="2">
    <location>
        <begin position="139"/>
        <end position="193"/>
    </location>
</feature>
<protein>
    <submittedName>
        <fullName evidence="3">PDDEXK nuclease domain-containing protein</fullName>
    </submittedName>
</protein>
<dbReference type="PANTHER" id="PTHR30547">
    <property type="entry name" value="UNCHARACTERIZED PROTEIN YHCG-RELATED"/>
    <property type="match status" value="1"/>
</dbReference>
<comment type="caution">
    <text evidence="3">The sequence shown here is derived from an EMBL/GenBank/DDBJ whole genome shotgun (WGS) entry which is preliminary data.</text>
</comment>
<organism evidence="3 4">
    <name type="scientific">Prosthecobacter algae</name>
    <dbReference type="NCBI Taxonomy" id="1144682"/>
    <lineage>
        <taxon>Bacteria</taxon>
        <taxon>Pseudomonadati</taxon>
        <taxon>Verrucomicrobiota</taxon>
        <taxon>Verrucomicrobiia</taxon>
        <taxon>Verrucomicrobiales</taxon>
        <taxon>Verrucomicrobiaceae</taxon>
        <taxon>Prosthecobacter</taxon>
    </lineage>
</organism>